<feature type="compositionally biased region" description="Basic and acidic residues" evidence="1">
    <location>
        <begin position="226"/>
        <end position="239"/>
    </location>
</feature>
<feature type="compositionally biased region" description="Polar residues" evidence="1">
    <location>
        <begin position="602"/>
        <end position="620"/>
    </location>
</feature>
<feature type="compositionally biased region" description="Basic residues" evidence="1">
    <location>
        <begin position="67"/>
        <end position="82"/>
    </location>
</feature>
<proteinExistence type="predicted"/>
<accession>A0AAV4HH41</accession>
<dbReference type="EMBL" id="BMAT01008953">
    <property type="protein sequence ID" value="GFR95915.1"/>
    <property type="molecule type" value="Genomic_DNA"/>
</dbReference>
<feature type="region of interest" description="Disordered" evidence="1">
    <location>
        <begin position="697"/>
        <end position="737"/>
    </location>
</feature>
<feature type="compositionally biased region" description="Basic and acidic residues" evidence="1">
    <location>
        <begin position="1452"/>
        <end position="1461"/>
    </location>
</feature>
<evidence type="ECO:0000313" key="2">
    <source>
        <dbReference type="EMBL" id="GFR95915.1"/>
    </source>
</evidence>
<feature type="region of interest" description="Disordered" evidence="1">
    <location>
        <begin position="592"/>
        <end position="628"/>
    </location>
</feature>
<dbReference type="Proteomes" id="UP000762676">
    <property type="component" value="Unassembled WGS sequence"/>
</dbReference>
<feature type="region of interest" description="Disordered" evidence="1">
    <location>
        <begin position="1237"/>
        <end position="1258"/>
    </location>
</feature>
<organism evidence="2 3">
    <name type="scientific">Elysia marginata</name>
    <dbReference type="NCBI Taxonomy" id="1093978"/>
    <lineage>
        <taxon>Eukaryota</taxon>
        <taxon>Metazoa</taxon>
        <taxon>Spiralia</taxon>
        <taxon>Lophotrochozoa</taxon>
        <taxon>Mollusca</taxon>
        <taxon>Gastropoda</taxon>
        <taxon>Heterobranchia</taxon>
        <taxon>Euthyneura</taxon>
        <taxon>Panpulmonata</taxon>
        <taxon>Sacoglossa</taxon>
        <taxon>Placobranchoidea</taxon>
        <taxon>Plakobranchidae</taxon>
        <taxon>Elysia</taxon>
    </lineage>
</organism>
<feature type="compositionally biased region" description="Polar residues" evidence="1">
    <location>
        <begin position="240"/>
        <end position="265"/>
    </location>
</feature>
<feature type="compositionally biased region" description="Basic and acidic residues" evidence="1">
    <location>
        <begin position="174"/>
        <end position="186"/>
    </location>
</feature>
<protein>
    <submittedName>
        <fullName evidence="2">Uncharacterized protein</fullName>
    </submittedName>
</protein>
<feature type="compositionally biased region" description="Polar residues" evidence="1">
    <location>
        <begin position="1476"/>
        <end position="1485"/>
    </location>
</feature>
<feature type="compositionally biased region" description="Polar residues" evidence="1">
    <location>
        <begin position="1528"/>
        <end position="1546"/>
    </location>
</feature>
<feature type="compositionally biased region" description="Polar residues" evidence="1">
    <location>
        <begin position="190"/>
        <end position="209"/>
    </location>
</feature>
<feature type="compositionally biased region" description="Polar residues" evidence="1">
    <location>
        <begin position="110"/>
        <end position="123"/>
    </location>
</feature>
<sequence length="1568" mass="174498">MSEERLFHSFIAYIWHVTAESACAPKHKQKVGIQKMGLLIFCLSVISHSTRTKTRKENSSNMDGKPSRRPSKPQCQHRKPQRTRVIRNLPMPNLPALNYPHLHYHHHQKQQPPLQICDANTSRKPPGQGGDPNGNGSARSHSRHKTCDSNQTTRDAGEKASTVLCDNNNNNITDRTKSAQDSEHQLNPEPLQNQSEDTALASPSPQQPGLNPVDQRVETTGVSQPSDRDTTGNDVEHQASKSLTNSTPVATGNNDQKTATSSDSASHIPAKNGRRSKSSYGHGRRRSFHENRGALFYPPIFPVPPPNWMHCRQKDFGDASRQAAGYSDQLPHRGEGTSNRICQPSDYILNLQNLREKPHTRPENWERMPIERLRANTTGPAQTRSWSLARDNNCLADISGSSLPESDMWMNGYPMPGYGNAMHGQTFSHDWRGPVRNHYGGNTNNHGCRHNNNHHHQDPRRRLSEVPNGRHRKYAVGSPGFVQNDYTEGKYKSRGNERVLVEHGPRTNQGRQLPEYHSGGRSRYDQFLFSADHPPPPFPIPHVEKRQAMSPDIINTEELPRYIGDILNSRGESVEAFRRRQRRGFEPFEGAKRRGNEVAENVNHSSSVQSFHNTQSQNSKPEVASESHCLSPKSTHFYNERDASAVCSTSHRDSENSYNSRIKTFNKTACDSELNRNQIQRKSLKNRIHFQDFPNEIANNSSQGLCHQSDYNSTRRFSKKAHQEEYTDSENNGERSQLKSNMHVTQQQRCPGNVFPDLTPLSAILSERSIEVNLGQGVAPHLGDADAPVYEQEISGETTKRPQASAVADAHEDLLIAQEIGLPIKNSNNNKKSDLNPSAEEFAPVHIRDGSGNMFTMTQQKGVCFFRPLSGAEQFSSDPRYVIQNDKHLSMNGSAADVGDQQLASVQPETAAEHVFNPAASSATVEGHVESPQTFVQNQQQPCFIPDNHQHQGQNLLPEFQPHVLYQPSSAQQQQQEHHQRLPCSIVPLMDQPFTPIIPVANSVFAFPGQMPIEMNMVTPSQEFQLSMSQRVPCEFPQGNNYISHFHQTNFNQENHVFPASQPNNTLIPSISNISDVQVAGTPQAAYIDVPRTECIPLFHLSHDIGGMIPPPVTNIPQTPVSAHLAPPGIHGNFTPAHQGHVIFPSHTSIPGNFNPTMPVYHQEYHVDTTPRQAEKTERNTHQSLEVHNSSAVTSVGLHDTPNEEDIASLKLKQTVDGGKDEQSLYEKVKDTLQEVRKSLRPRDSTEADVDKPIDSEDNRQLNNELSKILNKLSVLNRCGNKAALQRDIANAPENMRPTLDLMLRFLDILSEEPTGQSPENLSTLVCIFKGLTSGLPTDLTQTLLKLLPEVGSKTDGKGVYNSSLDQLILKSMKDPSKTNEQSPSDHFQQNSDNAIYGVSCTPQSNSQCTSITGDKKISHPCDGVVSAPDNKKSDLNTSQSRDGGNGTSYLETRESRERGVNPDAALSDRLGGDNTGAQISQNGADQEDSASKEHQIGRSSPAMGPGVETRLEKEFQSRHGTPHPTPRQRSVQRASRCDVQSNTRSPAFDKVDIASRIGVFERMRSKR</sequence>
<feature type="region of interest" description="Disordered" evidence="1">
    <location>
        <begin position="444"/>
        <end position="464"/>
    </location>
</feature>
<feature type="region of interest" description="Disordered" evidence="1">
    <location>
        <begin position="104"/>
        <end position="285"/>
    </location>
</feature>
<feature type="compositionally biased region" description="Polar residues" evidence="1">
    <location>
        <begin position="164"/>
        <end position="173"/>
    </location>
</feature>
<reference evidence="2 3" key="1">
    <citation type="journal article" date="2021" name="Elife">
        <title>Chloroplast acquisition without the gene transfer in kleptoplastic sea slugs, Plakobranchus ocellatus.</title>
        <authorList>
            <person name="Maeda T."/>
            <person name="Takahashi S."/>
            <person name="Yoshida T."/>
            <person name="Shimamura S."/>
            <person name="Takaki Y."/>
            <person name="Nagai Y."/>
            <person name="Toyoda A."/>
            <person name="Suzuki Y."/>
            <person name="Arimoto A."/>
            <person name="Ishii H."/>
            <person name="Satoh N."/>
            <person name="Nishiyama T."/>
            <person name="Hasebe M."/>
            <person name="Maruyama T."/>
            <person name="Minagawa J."/>
            <person name="Obokata J."/>
            <person name="Shigenobu S."/>
        </authorList>
    </citation>
    <scope>NUCLEOTIDE SEQUENCE [LARGE SCALE GENOMIC DNA]</scope>
</reference>
<feature type="region of interest" description="Disordered" evidence="1">
    <location>
        <begin position="50"/>
        <end position="82"/>
    </location>
</feature>
<keyword evidence="3" id="KW-1185">Reference proteome</keyword>
<feature type="compositionally biased region" description="Polar residues" evidence="1">
    <location>
        <begin position="697"/>
        <end position="715"/>
    </location>
</feature>
<evidence type="ECO:0000256" key="1">
    <source>
        <dbReference type="SAM" id="MobiDB-lite"/>
    </source>
</evidence>
<evidence type="ECO:0000313" key="3">
    <source>
        <dbReference type="Proteomes" id="UP000762676"/>
    </source>
</evidence>
<feature type="compositionally biased region" description="Polar residues" evidence="1">
    <location>
        <begin position="1436"/>
        <end position="1451"/>
    </location>
</feature>
<feature type="region of interest" description="Disordered" evidence="1">
    <location>
        <begin position="1408"/>
        <end position="1547"/>
    </location>
</feature>
<feature type="compositionally biased region" description="Basic residues" evidence="1">
    <location>
        <begin position="272"/>
        <end position="285"/>
    </location>
</feature>
<comment type="caution">
    <text evidence="2">The sequence shown here is derived from an EMBL/GenBank/DDBJ whole genome shotgun (WGS) entry which is preliminary data.</text>
</comment>
<gene>
    <name evidence="2" type="ORF">ElyMa_004441000</name>
</gene>
<feature type="compositionally biased region" description="Basic residues" evidence="1">
    <location>
        <begin position="447"/>
        <end position="459"/>
    </location>
</feature>
<name>A0AAV4HH41_9GAST</name>